<dbReference type="RefSeq" id="WP_267030974.1">
    <property type="nucleotide sequence ID" value="NZ_JAIFZO010000002.1"/>
</dbReference>
<name>A0ABT3VFI4_9ACTN</name>
<evidence type="ECO:0000256" key="1">
    <source>
        <dbReference type="SAM" id="MobiDB-lite"/>
    </source>
</evidence>
<evidence type="ECO:0000313" key="3">
    <source>
        <dbReference type="Proteomes" id="UP001165590"/>
    </source>
</evidence>
<evidence type="ECO:0000313" key="2">
    <source>
        <dbReference type="EMBL" id="MCX4238707.1"/>
    </source>
</evidence>
<comment type="caution">
    <text evidence="2">The sequence shown here is derived from an EMBL/GenBank/DDBJ whole genome shotgun (WGS) entry which is preliminary data.</text>
</comment>
<feature type="compositionally biased region" description="Basic and acidic residues" evidence="1">
    <location>
        <begin position="47"/>
        <end position="56"/>
    </location>
</feature>
<keyword evidence="3" id="KW-1185">Reference proteome</keyword>
<dbReference type="EMBL" id="JAIFZO010000002">
    <property type="protein sequence ID" value="MCX4238707.1"/>
    <property type="molecule type" value="Genomic_DNA"/>
</dbReference>
<gene>
    <name evidence="2" type="ORF">K3769_39225</name>
</gene>
<protein>
    <recommendedName>
        <fullName evidence="4">DUF4352 domain-containing protein</fullName>
    </recommendedName>
</protein>
<reference evidence="2" key="1">
    <citation type="journal article" date="2022" name="bioRxiv">
        <title>Discovery and biosynthetic assessment of Streptomyces ortus sp nov. isolated from a deep-sea sponge.</title>
        <authorList>
            <person name="Williams S.E."/>
        </authorList>
    </citation>
    <scope>NUCLEOTIDE SEQUENCE</scope>
    <source>
        <strain evidence="2">A15ISP2-DRY2</strain>
    </source>
</reference>
<proteinExistence type="predicted"/>
<accession>A0ABT3VFI4</accession>
<evidence type="ECO:0008006" key="4">
    <source>
        <dbReference type="Google" id="ProtNLM"/>
    </source>
</evidence>
<dbReference type="Proteomes" id="UP001165590">
    <property type="component" value="Unassembled WGS sequence"/>
</dbReference>
<organism evidence="2 3">
    <name type="scientific">Streptomyces ortus</name>
    <dbReference type="NCBI Taxonomy" id="2867268"/>
    <lineage>
        <taxon>Bacteria</taxon>
        <taxon>Bacillati</taxon>
        <taxon>Actinomycetota</taxon>
        <taxon>Actinomycetes</taxon>
        <taxon>Kitasatosporales</taxon>
        <taxon>Streptomycetaceae</taxon>
        <taxon>Streptomyces</taxon>
    </lineage>
</organism>
<sequence>MSPVEVAQTERTWTVSIRGIIRGIMRHIVTAPALAVVCCLSLTACSGRDDRSDPRPSPRTVFRLGQSSDTAGADGEGTVRITVDSVAYVEKAGASNPEHDLFAVVRYEAANPSKAPVTSTVATGGFRWRANDGRNVGAGNTKAARGVFAVGSSEGGATVPPKVFTVDTVAFDITAAQKGATLTYVDGDGATYRWKMPSKSSGSAAIALQLALR</sequence>
<feature type="region of interest" description="Disordered" evidence="1">
    <location>
        <begin position="47"/>
        <end position="76"/>
    </location>
</feature>